<dbReference type="InterPro" id="IPR043504">
    <property type="entry name" value="Peptidase_S1_PA_chymotrypsin"/>
</dbReference>
<evidence type="ECO:0000256" key="3">
    <source>
        <dbReference type="ARBA" id="ARBA00022825"/>
    </source>
</evidence>
<keyword evidence="7" id="KW-1185">Reference proteome</keyword>
<accession>A0A6H5IP64</accession>
<dbReference type="InterPro" id="IPR009003">
    <property type="entry name" value="Peptidase_S1_PA"/>
</dbReference>
<dbReference type="PROSITE" id="PS00134">
    <property type="entry name" value="TRYPSIN_HIS"/>
    <property type="match status" value="1"/>
</dbReference>
<keyword evidence="1" id="KW-0645">Protease</keyword>
<dbReference type="SUPFAM" id="SSF50494">
    <property type="entry name" value="Trypsin-like serine proteases"/>
    <property type="match status" value="1"/>
</dbReference>
<organism evidence="6 7">
    <name type="scientific">Trichogramma brassicae</name>
    <dbReference type="NCBI Taxonomy" id="86971"/>
    <lineage>
        <taxon>Eukaryota</taxon>
        <taxon>Metazoa</taxon>
        <taxon>Ecdysozoa</taxon>
        <taxon>Arthropoda</taxon>
        <taxon>Hexapoda</taxon>
        <taxon>Insecta</taxon>
        <taxon>Pterygota</taxon>
        <taxon>Neoptera</taxon>
        <taxon>Endopterygota</taxon>
        <taxon>Hymenoptera</taxon>
        <taxon>Apocrita</taxon>
        <taxon>Proctotrupomorpha</taxon>
        <taxon>Chalcidoidea</taxon>
        <taxon>Trichogrammatidae</taxon>
        <taxon>Trichogramma</taxon>
    </lineage>
</organism>
<dbReference type="InterPro" id="IPR018114">
    <property type="entry name" value="TRYPSIN_HIS"/>
</dbReference>
<evidence type="ECO:0000259" key="5">
    <source>
        <dbReference type="Pfam" id="PF00089"/>
    </source>
</evidence>
<dbReference type="OrthoDB" id="10059102at2759"/>
<dbReference type="InterPro" id="IPR050430">
    <property type="entry name" value="Peptidase_S1"/>
</dbReference>
<evidence type="ECO:0000313" key="7">
    <source>
        <dbReference type="Proteomes" id="UP000479190"/>
    </source>
</evidence>
<dbReference type="Pfam" id="PF00089">
    <property type="entry name" value="Trypsin"/>
    <property type="match status" value="1"/>
</dbReference>
<dbReference type="Gene3D" id="2.40.10.10">
    <property type="entry name" value="Trypsin-like serine proteases"/>
    <property type="match status" value="1"/>
</dbReference>
<evidence type="ECO:0000313" key="6">
    <source>
        <dbReference type="EMBL" id="CAB0036410.1"/>
    </source>
</evidence>
<dbReference type="Proteomes" id="UP000479190">
    <property type="component" value="Unassembled WGS sequence"/>
</dbReference>
<dbReference type="PANTHER" id="PTHR24276:SF94">
    <property type="entry name" value="AT20289P-RELATED"/>
    <property type="match status" value="1"/>
</dbReference>
<keyword evidence="3" id="KW-0720">Serine protease</keyword>
<evidence type="ECO:0000256" key="4">
    <source>
        <dbReference type="ARBA" id="ARBA00023157"/>
    </source>
</evidence>
<keyword evidence="4" id="KW-1015">Disulfide bond</keyword>
<dbReference type="GO" id="GO:0004252">
    <property type="term" value="F:serine-type endopeptidase activity"/>
    <property type="evidence" value="ECO:0007669"/>
    <property type="project" value="InterPro"/>
</dbReference>
<proteinExistence type="predicted"/>
<feature type="domain" description="Peptidase S1" evidence="5">
    <location>
        <begin position="77"/>
        <end position="185"/>
    </location>
</feature>
<keyword evidence="2" id="KW-0378">Hydrolase</keyword>
<dbReference type="GO" id="GO:0006508">
    <property type="term" value="P:proteolysis"/>
    <property type="evidence" value="ECO:0007669"/>
    <property type="project" value="UniProtKB-KW"/>
</dbReference>
<dbReference type="PANTHER" id="PTHR24276">
    <property type="entry name" value="POLYSERASE-RELATED"/>
    <property type="match status" value="1"/>
</dbReference>
<reference evidence="6 7" key="1">
    <citation type="submission" date="2020-02" db="EMBL/GenBank/DDBJ databases">
        <authorList>
            <person name="Ferguson B K."/>
        </authorList>
    </citation>
    <scope>NUCLEOTIDE SEQUENCE [LARGE SCALE GENOMIC DNA]</scope>
</reference>
<sequence>MIFVTTERGKQRESFCAASLRCMKQIRRRRTKITATEIMQRASCKQSPSCGGNCQCGWRHSRRNWLRATLVGHPVDNGEEARPEDFKYHVVIRRKGQYICSGALIADSHVLTAAHCVKKDKKHLSVLAGTTNLWRYEDDDDDDESQARLVAKVLKVHIPSKTHIQTLTNIAFIAKYYLGDIAVLKVRYAA</sequence>
<gene>
    <name evidence="6" type="ORF">TBRA_LOCUS8279</name>
</gene>
<evidence type="ECO:0000256" key="1">
    <source>
        <dbReference type="ARBA" id="ARBA00022670"/>
    </source>
</evidence>
<dbReference type="AlphaFoldDB" id="A0A6H5IP64"/>
<protein>
    <recommendedName>
        <fullName evidence="5">Peptidase S1 domain-containing protein</fullName>
    </recommendedName>
</protein>
<name>A0A6H5IP64_9HYME</name>
<dbReference type="EMBL" id="CADCXV010000815">
    <property type="protein sequence ID" value="CAB0036410.1"/>
    <property type="molecule type" value="Genomic_DNA"/>
</dbReference>
<dbReference type="InterPro" id="IPR001254">
    <property type="entry name" value="Trypsin_dom"/>
</dbReference>
<evidence type="ECO:0000256" key="2">
    <source>
        <dbReference type="ARBA" id="ARBA00022801"/>
    </source>
</evidence>